<sequence length="130" mass="13624">MDNDTLNNALHGVKRPHDDETTDEPVAKRDKLGEELDRMFASNPSPVSTAVSSGSSAFSLPASTAHPTPTNGPSASGPSDPTAPSRTRDTLPIRPARRRLPRVGNGTAMSRSGIPETSEPASSSDNDSEC</sequence>
<feature type="compositionally biased region" description="Low complexity" evidence="1">
    <location>
        <begin position="44"/>
        <end position="63"/>
    </location>
</feature>
<keyword evidence="3" id="KW-1185">Reference proteome</keyword>
<dbReference type="RefSeq" id="XP_062658298.1">
    <property type="nucleotide sequence ID" value="XM_062802424.1"/>
</dbReference>
<proteinExistence type="predicted"/>
<feature type="compositionally biased region" description="Basic and acidic residues" evidence="1">
    <location>
        <begin position="15"/>
        <end position="38"/>
    </location>
</feature>
<name>A0AAE0LS32_9PEZI</name>
<protein>
    <submittedName>
        <fullName evidence="2">Uncharacterized protein</fullName>
    </submittedName>
</protein>
<organism evidence="2 3">
    <name type="scientific">Chaetomium fimeti</name>
    <dbReference type="NCBI Taxonomy" id="1854472"/>
    <lineage>
        <taxon>Eukaryota</taxon>
        <taxon>Fungi</taxon>
        <taxon>Dikarya</taxon>
        <taxon>Ascomycota</taxon>
        <taxon>Pezizomycotina</taxon>
        <taxon>Sordariomycetes</taxon>
        <taxon>Sordariomycetidae</taxon>
        <taxon>Sordariales</taxon>
        <taxon>Chaetomiaceae</taxon>
        <taxon>Chaetomium</taxon>
    </lineage>
</organism>
<reference evidence="2" key="2">
    <citation type="submission" date="2023-06" db="EMBL/GenBank/DDBJ databases">
        <authorList>
            <consortium name="Lawrence Berkeley National Laboratory"/>
            <person name="Haridas S."/>
            <person name="Hensen N."/>
            <person name="Bonometti L."/>
            <person name="Westerberg I."/>
            <person name="Brannstrom I.O."/>
            <person name="Guillou S."/>
            <person name="Cros-Aarteil S."/>
            <person name="Calhoun S."/>
            <person name="Kuo A."/>
            <person name="Mondo S."/>
            <person name="Pangilinan J."/>
            <person name="Riley R."/>
            <person name="Labutti K."/>
            <person name="Andreopoulos B."/>
            <person name="Lipzen A."/>
            <person name="Chen C."/>
            <person name="Yanf M."/>
            <person name="Daum C."/>
            <person name="Ng V."/>
            <person name="Clum A."/>
            <person name="Steindorff A."/>
            <person name="Ohm R."/>
            <person name="Martin F."/>
            <person name="Silar P."/>
            <person name="Natvig D."/>
            <person name="Lalanne C."/>
            <person name="Gautier V."/>
            <person name="Ament-Velasquez S.L."/>
            <person name="Kruys A."/>
            <person name="Hutchinson M.I."/>
            <person name="Powell A.J."/>
            <person name="Barry K."/>
            <person name="Miller A.N."/>
            <person name="Grigoriev I.V."/>
            <person name="Debuchy R."/>
            <person name="Gladieux P."/>
            <person name="Thoren M.H."/>
            <person name="Johannesson H."/>
        </authorList>
    </citation>
    <scope>NUCLEOTIDE SEQUENCE</scope>
    <source>
        <strain evidence="2">CBS 168.71</strain>
    </source>
</reference>
<accession>A0AAE0LS32</accession>
<evidence type="ECO:0000313" key="2">
    <source>
        <dbReference type="EMBL" id="KAK3294784.1"/>
    </source>
</evidence>
<evidence type="ECO:0000256" key="1">
    <source>
        <dbReference type="SAM" id="MobiDB-lite"/>
    </source>
</evidence>
<feature type="region of interest" description="Disordered" evidence="1">
    <location>
        <begin position="1"/>
        <end position="130"/>
    </location>
</feature>
<feature type="compositionally biased region" description="Polar residues" evidence="1">
    <location>
        <begin position="119"/>
        <end position="130"/>
    </location>
</feature>
<dbReference type="EMBL" id="JAUEPN010000005">
    <property type="protein sequence ID" value="KAK3294784.1"/>
    <property type="molecule type" value="Genomic_DNA"/>
</dbReference>
<comment type="caution">
    <text evidence="2">The sequence shown here is derived from an EMBL/GenBank/DDBJ whole genome shotgun (WGS) entry which is preliminary data.</text>
</comment>
<gene>
    <name evidence="2" type="ORF">B0H64DRAFT_375533</name>
</gene>
<dbReference type="Proteomes" id="UP001278766">
    <property type="component" value="Unassembled WGS sequence"/>
</dbReference>
<dbReference type="AlphaFoldDB" id="A0AAE0LS32"/>
<reference evidence="2" key="1">
    <citation type="journal article" date="2023" name="Mol. Phylogenet. Evol.">
        <title>Genome-scale phylogeny and comparative genomics of the fungal order Sordariales.</title>
        <authorList>
            <person name="Hensen N."/>
            <person name="Bonometti L."/>
            <person name="Westerberg I."/>
            <person name="Brannstrom I.O."/>
            <person name="Guillou S."/>
            <person name="Cros-Aarteil S."/>
            <person name="Calhoun S."/>
            <person name="Haridas S."/>
            <person name="Kuo A."/>
            <person name="Mondo S."/>
            <person name="Pangilinan J."/>
            <person name="Riley R."/>
            <person name="LaButti K."/>
            <person name="Andreopoulos B."/>
            <person name="Lipzen A."/>
            <person name="Chen C."/>
            <person name="Yan M."/>
            <person name="Daum C."/>
            <person name="Ng V."/>
            <person name="Clum A."/>
            <person name="Steindorff A."/>
            <person name="Ohm R.A."/>
            <person name="Martin F."/>
            <person name="Silar P."/>
            <person name="Natvig D.O."/>
            <person name="Lalanne C."/>
            <person name="Gautier V."/>
            <person name="Ament-Velasquez S.L."/>
            <person name="Kruys A."/>
            <person name="Hutchinson M.I."/>
            <person name="Powell A.J."/>
            <person name="Barry K."/>
            <person name="Miller A.N."/>
            <person name="Grigoriev I.V."/>
            <person name="Debuchy R."/>
            <person name="Gladieux P."/>
            <person name="Hiltunen Thoren M."/>
            <person name="Johannesson H."/>
        </authorList>
    </citation>
    <scope>NUCLEOTIDE SEQUENCE</scope>
    <source>
        <strain evidence="2">CBS 168.71</strain>
    </source>
</reference>
<evidence type="ECO:0000313" key="3">
    <source>
        <dbReference type="Proteomes" id="UP001278766"/>
    </source>
</evidence>
<feature type="compositionally biased region" description="Polar residues" evidence="1">
    <location>
        <begin position="65"/>
        <end position="85"/>
    </location>
</feature>
<dbReference type="GeneID" id="87839372"/>